<evidence type="ECO:0000313" key="1">
    <source>
        <dbReference type="EMBL" id="KGM88814.1"/>
    </source>
</evidence>
<name>A0A0A0HQF4_9RHOB</name>
<dbReference type="HOGENOM" id="CLU_139144_1_1_5"/>
<dbReference type="SUPFAM" id="SSF75169">
    <property type="entry name" value="DsrEFH-like"/>
    <property type="match status" value="1"/>
</dbReference>
<sequence length="127" mass="13752">MSDRRRLIVLLVNTDPRHGPELGAPLYHAAVAAAMDYDVDVICTAAAGALMKKGVAESLRIKPDSPKTVLDFIRNAHEAGARFLCCSANLELHDMTETDMIPECSGLVGTASFMAEIMETDARVLTY</sequence>
<dbReference type="eggNOG" id="COG2044">
    <property type="taxonomic scope" value="Bacteria"/>
</dbReference>
<dbReference type="AlphaFoldDB" id="A0A0A0HQF4"/>
<organism evidence="1 2">
    <name type="scientific">Roseovarius mucosus DSM 17069</name>
    <dbReference type="NCBI Taxonomy" id="1288298"/>
    <lineage>
        <taxon>Bacteria</taxon>
        <taxon>Pseudomonadati</taxon>
        <taxon>Pseudomonadota</taxon>
        <taxon>Alphaproteobacteria</taxon>
        <taxon>Rhodobacterales</taxon>
        <taxon>Roseobacteraceae</taxon>
        <taxon>Roseovarius</taxon>
    </lineage>
</organism>
<proteinExistence type="predicted"/>
<dbReference type="InterPro" id="IPR032836">
    <property type="entry name" value="DsrE2-like"/>
</dbReference>
<dbReference type="PANTHER" id="PTHR34655">
    <property type="entry name" value="CONSERVED WITHIN P. AEROPHILUM"/>
    <property type="match status" value="1"/>
</dbReference>
<dbReference type="RefSeq" id="WP_037270949.1">
    <property type="nucleotide sequence ID" value="NZ_KN293977.1"/>
</dbReference>
<protein>
    <submittedName>
        <fullName evidence="1">Putative peroxiredoxin</fullName>
    </submittedName>
</protein>
<dbReference type="PANTHER" id="PTHR34655:SF2">
    <property type="entry name" value="PEROXIREDOXIN FAMILY PROTEIN"/>
    <property type="match status" value="1"/>
</dbReference>
<dbReference type="Proteomes" id="UP000030021">
    <property type="component" value="Unassembled WGS sequence"/>
</dbReference>
<dbReference type="EMBL" id="AONH01000006">
    <property type="protein sequence ID" value="KGM88814.1"/>
    <property type="molecule type" value="Genomic_DNA"/>
</dbReference>
<gene>
    <name evidence="1" type="ORF">rosmuc_01224</name>
</gene>
<dbReference type="PATRIC" id="fig|1288298.3.peg.1235"/>
<dbReference type="Gene3D" id="3.40.1260.10">
    <property type="entry name" value="DsrEFH-like"/>
    <property type="match status" value="1"/>
</dbReference>
<evidence type="ECO:0000313" key="2">
    <source>
        <dbReference type="Proteomes" id="UP000030021"/>
    </source>
</evidence>
<dbReference type="InterPro" id="IPR027396">
    <property type="entry name" value="DsrEFH-like"/>
</dbReference>
<accession>A0A0A0HQF4</accession>
<comment type="caution">
    <text evidence="1">The sequence shown here is derived from an EMBL/GenBank/DDBJ whole genome shotgun (WGS) entry which is preliminary data.</text>
</comment>
<reference evidence="1 2" key="1">
    <citation type="submission" date="2013-01" db="EMBL/GenBank/DDBJ databases">
        <authorList>
            <person name="Fiebig A."/>
            <person name="Goeker M."/>
            <person name="Klenk H.-P.P."/>
        </authorList>
    </citation>
    <scope>NUCLEOTIDE SEQUENCE [LARGE SCALE GENOMIC DNA]</scope>
    <source>
        <strain evidence="1 2">DSM 17069</strain>
    </source>
</reference>
<dbReference type="Pfam" id="PF13686">
    <property type="entry name" value="DrsE_2"/>
    <property type="match status" value="1"/>
</dbReference>
<dbReference type="OrthoDB" id="7932267at2"/>